<dbReference type="AlphaFoldDB" id="A0A1Z5IN51"/>
<reference evidence="1 2" key="1">
    <citation type="submission" date="2015-11" db="EMBL/GenBank/DDBJ databases">
        <title>Draft genome sequences of new species of the genus Lactobacillus isolated from orchardgrass silage.</title>
        <authorList>
            <person name="Tohno M."/>
            <person name="Tanizawa Y."/>
            <person name="Arita M."/>
        </authorList>
    </citation>
    <scope>NUCLEOTIDE SEQUENCE [LARGE SCALE GENOMIC DNA]</scope>
    <source>
        <strain evidence="1 2">IWT140</strain>
    </source>
</reference>
<dbReference type="SUPFAM" id="SSF52266">
    <property type="entry name" value="SGNH hydrolase"/>
    <property type="match status" value="1"/>
</dbReference>
<dbReference type="Proteomes" id="UP000198430">
    <property type="component" value="Unassembled WGS sequence"/>
</dbReference>
<dbReference type="PANTHER" id="PTHR40039:SF1">
    <property type="entry name" value="PROTEIN DLTD"/>
    <property type="match status" value="1"/>
</dbReference>
<evidence type="ECO:0000313" key="1">
    <source>
        <dbReference type="EMBL" id="GAX03002.1"/>
    </source>
</evidence>
<dbReference type="EMBL" id="BCMH01000002">
    <property type="protein sequence ID" value="GAX03002.1"/>
    <property type="molecule type" value="Genomic_DNA"/>
</dbReference>
<accession>A0A1Z5IN51</accession>
<dbReference type="InterPro" id="IPR006998">
    <property type="entry name" value="DltD"/>
</dbReference>
<name>A0A1Z5IN51_9LACO</name>
<comment type="caution">
    <text evidence="1">The sequence shown here is derived from an EMBL/GenBank/DDBJ whole genome shotgun (WGS) entry which is preliminary data.</text>
</comment>
<protein>
    <submittedName>
        <fullName evidence="1">D-alanyl transfer protein DltD</fullName>
    </submittedName>
</protein>
<keyword evidence="2" id="KW-1185">Reference proteome</keyword>
<dbReference type="PANTHER" id="PTHR40039">
    <property type="entry name" value="PROTEIN DLTD"/>
    <property type="match status" value="1"/>
</dbReference>
<evidence type="ECO:0000313" key="2">
    <source>
        <dbReference type="Proteomes" id="UP000198430"/>
    </source>
</evidence>
<proteinExistence type="predicted"/>
<dbReference type="NCBIfam" id="TIGR04092">
    <property type="entry name" value="LTA_DltD"/>
    <property type="match status" value="1"/>
</dbReference>
<gene>
    <name evidence="1" type="primary">dltD</name>
    <name evidence="1" type="ORF">IWT140_00600</name>
</gene>
<organism evidence="1 2">
    <name type="scientific">Secundilactobacillus pentosiphilus</name>
    <dbReference type="NCBI Taxonomy" id="1714682"/>
    <lineage>
        <taxon>Bacteria</taxon>
        <taxon>Bacillati</taxon>
        <taxon>Bacillota</taxon>
        <taxon>Bacilli</taxon>
        <taxon>Lactobacillales</taxon>
        <taxon>Lactobacillaceae</taxon>
        <taxon>Secundilactobacillus</taxon>
    </lineage>
</organism>
<dbReference type="Pfam" id="PF04914">
    <property type="entry name" value="DltD"/>
    <property type="match status" value="1"/>
</dbReference>
<sequence length="180" mass="21489">MPKHDSFNRLDRLAGRIGSRSTNSNPFQIDNYLYRSRLKGKRIKAMKNRQVKLDYRRSPEYADFELILNQFAQSHTNVLFIMPPINAKWAKYTGLSMRMLKQTNRKIKQQLTSQGFNNVLDLTQAGNVNYFMQDTIHLGWRGWLAIDQVVRPFIERQQKSPHYQMKQMYFSKKWQQKIVK</sequence>
<dbReference type="InterPro" id="IPR023896">
    <property type="entry name" value="LTA_DltD"/>
</dbReference>